<name>A0A0M3IZD9_ANISI</name>
<evidence type="ECO:0000256" key="1">
    <source>
        <dbReference type="SAM" id="SignalP"/>
    </source>
</evidence>
<reference evidence="3 4" key="2">
    <citation type="submission" date="2018-11" db="EMBL/GenBank/DDBJ databases">
        <authorList>
            <consortium name="Pathogen Informatics"/>
        </authorList>
    </citation>
    <scope>NUCLEOTIDE SEQUENCE [LARGE SCALE GENOMIC DNA]</scope>
</reference>
<dbReference type="PANTHER" id="PTHR45908:SF5">
    <property type="entry name" value="FUNGAL LIPASE-LIKE DOMAIN-CONTAINING PROTEIN"/>
    <property type="match status" value="1"/>
</dbReference>
<dbReference type="WBParaSite" id="ASIM_0000062201-mRNA-1">
    <property type="protein sequence ID" value="ASIM_0000062201-mRNA-1"/>
    <property type="gene ID" value="ASIM_0000062201"/>
</dbReference>
<dbReference type="GO" id="GO:0006629">
    <property type="term" value="P:lipid metabolic process"/>
    <property type="evidence" value="ECO:0007669"/>
    <property type="project" value="InterPro"/>
</dbReference>
<protein>
    <submittedName>
        <fullName evidence="5">Lipase_3 domain-containing protein</fullName>
    </submittedName>
</protein>
<evidence type="ECO:0000313" key="3">
    <source>
        <dbReference type="EMBL" id="VDK17801.1"/>
    </source>
</evidence>
<sequence length="327" mass="36519">MIASTVTLVIVTVSLISHTSANFKTNYNESEARMLAYLSGAAYSDDPQKFVEKVEKYCDKAWNTCSAYVIRSDVAKEFIVVYRGTTTSSQLFLQGAHTLATRKNFLAAGKVHPYFINGVNALWFDISKHLNNEQYKSYPVIFTGHSLGGAMASLAVMRTVLKGLRSSDQVKLVSFGQPRVGGKDFVAKHNELVPYSFRVVHKHDMVPHIPPCKRDENYVAGSDGSKPCDTESDGFYHHGIEIWYPESMAPGSQYKECLGEPKNEDFRCSDQFVYQRSGVYMNTIQDHSDYFDHLVPAKKASSVLETGVTAMVTGMWKAADWFGAVKK</sequence>
<dbReference type="CDD" id="cd00519">
    <property type="entry name" value="Lipase_3"/>
    <property type="match status" value="1"/>
</dbReference>
<dbReference type="Proteomes" id="UP000267096">
    <property type="component" value="Unassembled WGS sequence"/>
</dbReference>
<dbReference type="InterPro" id="IPR002921">
    <property type="entry name" value="Fungal_lipase-type"/>
</dbReference>
<dbReference type="OrthoDB" id="438440at2759"/>
<dbReference type="PANTHER" id="PTHR45908">
    <property type="entry name" value="PROTEIN CBG11750-RELATED"/>
    <property type="match status" value="1"/>
</dbReference>
<reference evidence="5" key="1">
    <citation type="submission" date="2017-02" db="UniProtKB">
        <authorList>
            <consortium name="WormBaseParasite"/>
        </authorList>
    </citation>
    <scope>IDENTIFICATION</scope>
</reference>
<organism evidence="5">
    <name type="scientific">Anisakis simplex</name>
    <name type="common">Herring worm</name>
    <dbReference type="NCBI Taxonomy" id="6269"/>
    <lineage>
        <taxon>Eukaryota</taxon>
        <taxon>Metazoa</taxon>
        <taxon>Ecdysozoa</taxon>
        <taxon>Nematoda</taxon>
        <taxon>Chromadorea</taxon>
        <taxon>Rhabditida</taxon>
        <taxon>Spirurina</taxon>
        <taxon>Ascaridomorpha</taxon>
        <taxon>Ascaridoidea</taxon>
        <taxon>Anisakidae</taxon>
        <taxon>Anisakis</taxon>
        <taxon>Anisakis simplex complex</taxon>
    </lineage>
</organism>
<dbReference type="SUPFAM" id="SSF53474">
    <property type="entry name" value="alpha/beta-Hydrolases"/>
    <property type="match status" value="1"/>
</dbReference>
<dbReference type="EMBL" id="UYRR01000358">
    <property type="protein sequence ID" value="VDK17801.1"/>
    <property type="molecule type" value="Genomic_DNA"/>
</dbReference>
<feature type="chain" id="PRO_5043120681" evidence="1">
    <location>
        <begin position="22"/>
        <end position="327"/>
    </location>
</feature>
<proteinExistence type="predicted"/>
<feature type="domain" description="Fungal lipase-type" evidence="2">
    <location>
        <begin position="79"/>
        <end position="213"/>
    </location>
</feature>
<gene>
    <name evidence="3" type="ORF">ASIM_LOCUS522</name>
</gene>
<evidence type="ECO:0000259" key="2">
    <source>
        <dbReference type="Pfam" id="PF01764"/>
    </source>
</evidence>
<dbReference type="Gene3D" id="3.40.50.1820">
    <property type="entry name" value="alpha/beta hydrolase"/>
    <property type="match status" value="1"/>
</dbReference>
<evidence type="ECO:0000313" key="4">
    <source>
        <dbReference type="Proteomes" id="UP000267096"/>
    </source>
</evidence>
<feature type="signal peptide" evidence="1">
    <location>
        <begin position="1"/>
        <end position="21"/>
    </location>
</feature>
<evidence type="ECO:0000313" key="5">
    <source>
        <dbReference type="WBParaSite" id="ASIM_0000062201-mRNA-1"/>
    </source>
</evidence>
<dbReference type="InterPro" id="IPR029058">
    <property type="entry name" value="AB_hydrolase_fold"/>
</dbReference>
<dbReference type="AlphaFoldDB" id="A0A0M3IZD9"/>
<dbReference type="Pfam" id="PF01764">
    <property type="entry name" value="Lipase_3"/>
    <property type="match status" value="1"/>
</dbReference>
<keyword evidence="1" id="KW-0732">Signal</keyword>
<keyword evidence="4" id="KW-1185">Reference proteome</keyword>
<accession>A0A0M3IZD9</accession>